<accession>K2QMW0</accession>
<gene>
    <name evidence="1" type="ORF">MPH_11708</name>
</gene>
<dbReference type="EMBL" id="AHHD01000496">
    <property type="protein sequence ID" value="EKG11236.1"/>
    <property type="molecule type" value="Genomic_DNA"/>
</dbReference>
<dbReference type="HOGENOM" id="CLU_3019902_0_0_1"/>
<proteinExistence type="predicted"/>
<dbReference type="InParanoid" id="K2QMW0"/>
<reference evidence="1 2" key="1">
    <citation type="journal article" date="2012" name="BMC Genomics">
        <title>Tools to kill: Genome of one of the most destructive plant pathogenic fungi Macrophomina phaseolina.</title>
        <authorList>
            <person name="Islam M.S."/>
            <person name="Haque M.S."/>
            <person name="Islam M.M."/>
            <person name="Emdad E.M."/>
            <person name="Halim A."/>
            <person name="Hossen Q.M.M."/>
            <person name="Hossain M.Z."/>
            <person name="Ahmed B."/>
            <person name="Rahim S."/>
            <person name="Rahman M.S."/>
            <person name="Alam M.M."/>
            <person name="Hou S."/>
            <person name="Wan X."/>
            <person name="Saito J.A."/>
            <person name="Alam M."/>
        </authorList>
    </citation>
    <scope>NUCLEOTIDE SEQUENCE [LARGE SCALE GENOMIC DNA]</scope>
    <source>
        <strain evidence="1 2">MS6</strain>
    </source>
</reference>
<sequence length="56" mass="6210">IRLRPIQTPVVVPNRTTIALISPIKPFYCTSSPPGILCFLSGRSHAFPFSREQPTT</sequence>
<dbReference type="VEuPathDB" id="FungiDB:MPH_11708"/>
<dbReference type="AlphaFoldDB" id="K2QMW0"/>
<comment type="caution">
    <text evidence="1">The sequence shown here is derived from an EMBL/GenBank/DDBJ whole genome shotgun (WGS) entry which is preliminary data.</text>
</comment>
<evidence type="ECO:0000313" key="1">
    <source>
        <dbReference type="EMBL" id="EKG11236.1"/>
    </source>
</evidence>
<protein>
    <submittedName>
        <fullName evidence="1">Uncharacterized protein</fullName>
    </submittedName>
</protein>
<feature type="non-terminal residue" evidence="1">
    <location>
        <position position="1"/>
    </location>
</feature>
<organism evidence="1 2">
    <name type="scientific">Macrophomina phaseolina (strain MS6)</name>
    <name type="common">Charcoal rot fungus</name>
    <dbReference type="NCBI Taxonomy" id="1126212"/>
    <lineage>
        <taxon>Eukaryota</taxon>
        <taxon>Fungi</taxon>
        <taxon>Dikarya</taxon>
        <taxon>Ascomycota</taxon>
        <taxon>Pezizomycotina</taxon>
        <taxon>Dothideomycetes</taxon>
        <taxon>Dothideomycetes incertae sedis</taxon>
        <taxon>Botryosphaeriales</taxon>
        <taxon>Botryosphaeriaceae</taxon>
        <taxon>Macrophomina</taxon>
    </lineage>
</organism>
<dbReference type="Proteomes" id="UP000007129">
    <property type="component" value="Unassembled WGS sequence"/>
</dbReference>
<name>K2QMW0_MACPH</name>
<evidence type="ECO:0000313" key="2">
    <source>
        <dbReference type="Proteomes" id="UP000007129"/>
    </source>
</evidence>